<evidence type="ECO:0008006" key="3">
    <source>
        <dbReference type="Google" id="ProtNLM"/>
    </source>
</evidence>
<dbReference type="OrthoDB" id="2831558at2759"/>
<feature type="compositionally biased region" description="Basic and acidic residues" evidence="1">
    <location>
        <begin position="1"/>
        <end position="15"/>
    </location>
</feature>
<organism evidence="2">
    <name type="scientific">Petromyces alliaceus</name>
    <name type="common">Aspergillus alliaceus</name>
    <dbReference type="NCBI Taxonomy" id="209559"/>
    <lineage>
        <taxon>Eukaryota</taxon>
        <taxon>Fungi</taxon>
        <taxon>Dikarya</taxon>
        <taxon>Ascomycota</taxon>
        <taxon>Pezizomycotina</taxon>
        <taxon>Eurotiomycetes</taxon>
        <taxon>Eurotiomycetidae</taxon>
        <taxon>Eurotiales</taxon>
        <taxon>Aspergillaceae</taxon>
        <taxon>Aspergillus</taxon>
        <taxon>Aspergillus subgen. Circumdati</taxon>
    </lineage>
</organism>
<accession>A0A5N7CHG8</accession>
<feature type="region of interest" description="Disordered" evidence="1">
    <location>
        <begin position="1"/>
        <end position="20"/>
    </location>
</feature>
<dbReference type="Proteomes" id="UP000326877">
    <property type="component" value="Unassembled WGS sequence"/>
</dbReference>
<proteinExistence type="predicted"/>
<evidence type="ECO:0000313" key="2">
    <source>
        <dbReference type="EMBL" id="KAE8393515.1"/>
    </source>
</evidence>
<dbReference type="PANTHER" id="PTHR36091">
    <property type="entry name" value="ALTERED INHERITANCE OF MITOCHONDRIA PROTEIN 9, MITOCHONDRIAL"/>
    <property type="match status" value="1"/>
</dbReference>
<protein>
    <recommendedName>
        <fullName evidence="3">Aminoglycoside phosphotransferase domain-containing protein</fullName>
    </recommendedName>
</protein>
<evidence type="ECO:0000256" key="1">
    <source>
        <dbReference type="SAM" id="MobiDB-lite"/>
    </source>
</evidence>
<dbReference type="PANTHER" id="PTHR36091:SF1">
    <property type="entry name" value="ALTERED INHERITANCE OF MITOCHONDRIA PROTEIN 9, MITOCHONDRIAL"/>
    <property type="match status" value="1"/>
</dbReference>
<dbReference type="GO" id="GO:0005739">
    <property type="term" value="C:mitochondrion"/>
    <property type="evidence" value="ECO:0007669"/>
    <property type="project" value="TreeGrafter"/>
</dbReference>
<dbReference type="InterPro" id="IPR051035">
    <property type="entry name" value="Mito_inheritance_9"/>
</dbReference>
<dbReference type="EMBL" id="ML735229">
    <property type="protein sequence ID" value="KAE8393515.1"/>
    <property type="molecule type" value="Genomic_DNA"/>
</dbReference>
<name>A0A5N7CHG8_PETAA</name>
<gene>
    <name evidence="2" type="ORF">BDV23DRAFT_170203</name>
</gene>
<dbReference type="AlphaFoldDB" id="A0A5N7CHG8"/>
<reference evidence="2" key="1">
    <citation type="submission" date="2019-04" db="EMBL/GenBank/DDBJ databases">
        <title>Friends and foes A comparative genomics studyof 23 Aspergillus species from section Flavi.</title>
        <authorList>
            <consortium name="DOE Joint Genome Institute"/>
            <person name="Kjaerbolling I."/>
            <person name="Vesth T."/>
            <person name="Frisvad J.C."/>
            <person name="Nybo J.L."/>
            <person name="Theobald S."/>
            <person name="Kildgaard S."/>
            <person name="Isbrandt T."/>
            <person name="Kuo A."/>
            <person name="Sato A."/>
            <person name="Lyhne E.K."/>
            <person name="Kogle M.E."/>
            <person name="Wiebenga A."/>
            <person name="Kun R.S."/>
            <person name="Lubbers R.J."/>
            <person name="Makela M.R."/>
            <person name="Barry K."/>
            <person name="Chovatia M."/>
            <person name="Clum A."/>
            <person name="Daum C."/>
            <person name="Haridas S."/>
            <person name="He G."/>
            <person name="LaButti K."/>
            <person name="Lipzen A."/>
            <person name="Mondo S."/>
            <person name="Riley R."/>
            <person name="Salamov A."/>
            <person name="Simmons B.A."/>
            <person name="Magnuson J.K."/>
            <person name="Henrissat B."/>
            <person name="Mortensen U.H."/>
            <person name="Larsen T.O."/>
            <person name="Devries R.P."/>
            <person name="Grigoriev I.V."/>
            <person name="Machida M."/>
            <person name="Baker S.E."/>
            <person name="Andersen M.R."/>
        </authorList>
    </citation>
    <scope>NUCLEOTIDE SEQUENCE [LARGE SCALE GENOMIC DNA]</scope>
    <source>
        <strain evidence="2">IBT 14317</strain>
    </source>
</reference>
<sequence>MQSAHPRMDHYRSNTESDPPTEYMDLIEKYLLVVPHLTPYKPDSVDLLQPTLWHGSLHLNNIYVDLNTSDGRHISPPLGWIMPEKPEDYVTLSEKDRHNANRLYESTLCHKYYEVWSAKRHLQYYAAISYYDTWKSPLIQEAFRSRKEFAQQKMENREYIEGLMEESQGSGILPSDGIVDTDDYDIVQKTNYMRKEKFLLAETEE</sequence>